<dbReference type="Proteomes" id="UP000277204">
    <property type="component" value="Unassembled WGS sequence"/>
</dbReference>
<proteinExistence type="predicted"/>
<protein>
    <submittedName>
        <fullName evidence="1">Uncharacterized protein</fullName>
    </submittedName>
</protein>
<sequence>MVVGGSRQETLDSGFVLLDTQCPRLPWYGQEWVESAIPLQMLPHDYSIQPLSRKSYSQKTNVWRFNRIDGRREST</sequence>
<dbReference type="AlphaFoldDB" id="A0A183MLY2"/>
<evidence type="ECO:0000313" key="2">
    <source>
        <dbReference type="Proteomes" id="UP000277204"/>
    </source>
</evidence>
<gene>
    <name evidence="1" type="ORF">SMRZ_LOCUS17057</name>
</gene>
<organism evidence="1 2">
    <name type="scientific">Schistosoma margrebowiei</name>
    <dbReference type="NCBI Taxonomy" id="48269"/>
    <lineage>
        <taxon>Eukaryota</taxon>
        <taxon>Metazoa</taxon>
        <taxon>Spiralia</taxon>
        <taxon>Lophotrochozoa</taxon>
        <taxon>Platyhelminthes</taxon>
        <taxon>Trematoda</taxon>
        <taxon>Digenea</taxon>
        <taxon>Strigeidida</taxon>
        <taxon>Schistosomatoidea</taxon>
        <taxon>Schistosomatidae</taxon>
        <taxon>Schistosoma</taxon>
    </lineage>
</organism>
<name>A0A183MLY2_9TREM</name>
<evidence type="ECO:0000313" key="1">
    <source>
        <dbReference type="EMBL" id="VDP22823.1"/>
    </source>
</evidence>
<dbReference type="EMBL" id="UZAI01017277">
    <property type="protein sequence ID" value="VDP22823.1"/>
    <property type="molecule type" value="Genomic_DNA"/>
</dbReference>
<keyword evidence="2" id="KW-1185">Reference proteome</keyword>
<accession>A0A183MLY2</accession>
<reference evidence="1 2" key="1">
    <citation type="submission" date="2018-11" db="EMBL/GenBank/DDBJ databases">
        <authorList>
            <consortium name="Pathogen Informatics"/>
        </authorList>
    </citation>
    <scope>NUCLEOTIDE SEQUENCE [LARGE SCALE GENOMIC DNA]</scope>
    <source>
        <strain evidence="1 2">Zambia</strain>
    </source>
</reference>